<dbReference type="InterPro" id="IPR029070">
    <property type="entry name" value="Chitinase_insertion_sf"/>
</dbReference>
<proteinExistence type="inferred from homology"/>
<keyword evidence="14" id="KW-1185">Reference proteome</keyword>
<dbReference type="InterPro" id="IPR001579">
    <property type="entry name" value="Glyco_hydro_18_chit_AS"/>
</dbReference>
<dbReference type="InterPro" id="IPR001223">
    <property type="entry name" value="Glyco_hydro18_cat"/>
</dbReference>
<dbReference type="GO" id="GO:0000272">
    <property type="term" value="P:polysaccharide catabolic process"/>
    <property type="evidence" value="ECO:0007669"/>
    <property type="project" value="UniProtKB-KW"/>
</dbReference>
<dbReference type="PANTHER" id="PTHR11177">
    <property type="entry name" value="CHITINASE"/>
    <property type="match status" value="1"/>
</dbReference>
<sequence length="353" mass="38994">MAKPVVNAVYYPSWKMYKGKPPSSLRLQSVTHVLYAFVRVNIDGTLRLLDEWGDLRKEVDGETGCLAAFVKLKRQHPHIKTVVSVGGGSGSAEFPVLAANPTARATFAQSAREFCDKYQFNGIDIDWEHPTTAEQGSNFLQLLHDVRKCLPSPQYLLMTALPTGTYCLKNIDLKSAAHYLDFLNLMGYDFTRGWTEVAGHHAQLHAPKDSLLHLVKPDNKKSCAQGVDYVLGTGFPSQKVLLGIPAYARYFPKATNIGRSSHKSAGEVDYCDMPQHWLQNADVDMELGAAAFVDKEKGFASFDVPKSVAMKASYANAMKLGGLFYWTGLGDRDGAESLVDAGYRELMRRDASC</sequence>
<keyword evidence="9 11" id="KW-0326">Glycosidase</keyword>
<dbReference type="GO" id="GO:0008061">
    <property type="term" value="F:chitin binding"/>
    <property type="evidence" value="ECO:0007669"/>
    <property type="project" value="InterPro"/>
</dbReference>
<evidence type="ECO:0000256" key="11">
    <source>
        <dbReference type="RuleBase" id="RU000489"/>
    </source>
</evidence>
<dbReference type="GO" id="GO:0006032">
    <property type="term" value="P:chitin catabolic process"/>
    <property type="evidence" value="ECO:0007669"/>
    <property type="project" value="UniProtKB-KW"/>
</dbReference>
<keyword evidence="6 11" id="KW-0378">Hydrolase</keyword>
<dbReference type="Proteomes" id="UP001175261">
    <property type="component" value="Unassembled WGS sequence"/>
</dbReference>
<dbReference type="PROSITE" id="PS01095">
    <property type="entry name" value="GH18_1"/>
    <property type="match status" value="1"/>
</dbReference>
<dbReference type="Pfam" id="PF00704">
    <property type="entry name" value="Glyco_hydro_18"/>
    <property type="match status" value="1"/>
</dbReference>
<evidence type="ECO:0000256" key="6">
    <source>
        <dbReference type="ARBA" id="ARBA00022801"/>
    </source>
</evidence>
<dbReference type="EMBL" id="JAPDFR010000003">
    <property type="protein sequence ID" value="KAK0388387.1"/>
    <property type="molecule type" value="Genomic_DNA"/>
</dbReference>
<dbReference type="SUPFAM" id="SSF51445">
    <property type="entry name" value="(Trans)glycosidases"/>
    <property type="match status" value="1"/>
</dbReference>
<evidence type="ECO:0000256" key="7">
    <source>
        <dbReference type="ARBA" id="ARBA00023024"/>
    </source>
</evidence>
<dbReference type="SMART" id="SM00636">
    <property type="entry name" value="Glyco_18"/>
    <property type="match status" value="1"/>
</dbReference>
<evidence type="ECO:0000256" key="9">
    <source>
        <dbReference type="ARBA" id="ARBA00023295"/>
    </source>
</evidence>
<evidence type="ECO:0000256" key="2">
    <source>
        <dbReference type="ARBA" id="ARBA00004613"/>
    </source>
</evidence>
<evidence type="ECO:0000256" key="5">
    <source>
        <dbReference type="ARBA" id="ARBA00022525"/>
    </source>
</evidence>
<dbReference type="InterPro" id="IPR017853">
    <property type="entry name" value="GH"/>
</dbReference>
<dbReference type="EC" id="3.2.1.14" evidence="4"/>
<dbReference type="Gene3D" id="3.20.20.80">
    <property type="entry name" value="Glycosidases"/>
    <property type="match status" value="1"/>
</dbReference>
<dbReference type="Gene3D" id="3.10.50.10">
    <property type="match status" value="1"/>
</dbReference>
<keyword evidence="10" id="KW-0624">Polysaccharide degradation</keyword>
<comment type="subcellular location">
    <subcellularLocation>
        <location evidence="2">Secreted</location>
    </subcellularLocation>
</comment>
<evidence type="ECO:0000313" key="13">
    <source>
        <dbReference type="EMBL" id="KAK0388387.1"/>
    </source>
</evidence>
<dbReference type="PANTHER" id="PTHR11177:SF228">
    <property type="entry name" value="CHITINASE"/>
    <property type="match status" value="1"/>
</dbReference>
<accession>A0AA39GJ86</accession>
<dbReference type="PROSITE" id="PS51910">
    <property type="entry name" value="GH18_2"/>
    <property type="match status" value="1"/>
</dbReference>
<protein>
    <recommendedName>
        <fullName evidence="4">chitinase</fullName>
        <ecNumber evidence="4">3.2.1.14</ecNumber>
    </recommendedName>
</protein>
<evidence type="ECO:0000313" key="14">
    <source>
        <dbReference type="Proteomes" id="UP001175261"/>
    </source>
</evidence>
<keyword evidence="8" id="KW-0119">Carbohydrate metabolism</keyword>
<evidence type="ECO:0000256" key="8">
    <source>
        <dbReference type="ARBA" id="ARBA00023277"/>
    </source>
</evidence>
<gene>
    <name evidence="13" type="ORF">NLU13_4632</name>
</gene>
<dbReference type="GO" id="GO:0005576">
    <property type="term" value="C:extracellular region"/>
    <property type="evidence" value="ECO:0007669"/>
    <property type="project" value="UniProtKB-SubCell"/>
</dbReference>
<dbReference type="GO" id="GO:0008843">
    <property type="term" value="F:endochitinase activity"/>
    <property type="evidence" value="ECO:0007669"/>
    <property type="project" value="UniProtKB-EC"/>
</dbReference>
<evidence type="ECO:0000256" key="10">
    <source>
        <dbReference type="ARBA" id="ARBA00023326"/>
    </source>
</evidence>
<comment type="caution">
    <text evidence="13">The sequence shown here is derived from an EMBL/GenBank/DDBJ whole genome shotgun (WGS) entry which is preliminary data.</text>
</comment>
<keyword evidence="5" id="KW-0964">Secreted</keyword>
<evidence type="ECO:0000256" key="1">
    <source>
        <dbReference type="ARBA" id="ARBA00000822"/>
    </source>
</evidence>
<reference evidence="13" key="1">
    <citation type="submission" date="2022-10" db="EMBL/GenBank/DDBJ databases">
        <title>Determination and structural analysis of whole genome sequence of Sarocladium strictum F4-1.</title>
        <authorList>
            <person name="Hu L."/>
            <person name="Jiang Y."/>
        </authorList>
    </citation>
    <scope>NUCLEOTIDE SEQUENCE</scope>
    <source>
        <strain evidence="13">F4-1</strain>
    </source>
</reference>
<evidence type="ECO:0000256" key="3">
    <source>
        <dbReference type="ARBA" id="ARBA00008682"/>
    </source>
</evidence>
<comment type="similarity">
    <text evidence="3">Belongs to the glycosyl hydrolase 18 family. Chitinase class V subfamily.</text>
</comment>
<dbReference type="InterPro" id="IPR011583">
    <property type="entry name" value="Chitinase_II/V-like_cat"/>
</dbReference>
<organism evidence="13 14">
    <name type="scientific">Sarocladium strictum</name>
    <name type="common">Black bundle disease fungus</name>
    <name type="synonym">Acremonium strictum</name>
    <dbReference type="NCBI Taxonomy" id="5046"/>
    <lineage>
        <taxon>Eukaryota</taxon>
        <taxon>Fungi</taxon>
        <taxon>Dikarya</taxon>
        <taxon>Ascomycota</taxon>
        <taxon>Pezizomycotina</taxon>
        <taxon>Sordariomycetes</taxon>
        <taxon>Hypocreomycetidae</taxon>
        <taxon>Hypocreales</taxon>
        <taxon>Sarocladiaceae</taxon>
        <taxon>Sarocladium</taxon>
    </lineage>
</organism>
<comment type="catalytic activity">
    <reaction evidence="1">
        <text>Random endo-hydrolysis of N-acetyl-beta-D-glucosaminide (1-&gt;4)-beta-linkages in chitin and chitodextrins.</text>
        <dbReference type="EC" id="3.2.1.14"/>
    </reaction>
</comment>
<name>A0AA39GJ86_SARSR</name>
<keyword evidence="7" id="KW-0146">Chitin degradation</keyword>
<evidence type="ECO:0000259" key="12">
    <source>
        <dbReference type="PROSITE" id="PS51910"/>
    </source>
</evidence>
<dbReference type="InterPro" id="IPR050314">
    <property type="entry name" value="Glycosyl_Hydrlase_18"/>
</dbReference>
<evidence type="ECO:0000256" key="4">
    <source>
        <dbReference type="ARBA" id="ARBA00012729"/>
    </source>
</evidence>
<feature type="domain" description="GH18" evidence="12">
    <location>
        <begin position="5"/>
        <end position="349"/>
    </location>
</feature>
<dbReference type="AlphaFoldDB" id="A0AA39GJ86"/>